<reference evidence="6" key="1">
    <citation type="journal article" date="2020" name="Microbiol. Resour. Announc.">
        <title>Complete Genome Sequence of Novel Psychrotolerant Legionella Strain TUM19329, Isolated from Antarctic Lake Sediment.</title>
        <authorList>
            <person name="Shimada S."/>
            <person name="Nakai R."/>
            <person name="Aoki K."/>
            <person name="Shimoeda N."/>
            <person name="Ohno G."/>
            <person name="Miyazaki Y."/>
            <person name="Kudoh S."/>
            <person name="Imura S."/>
            <person name="Watanabe K."/>
            <person name="Ishii Y."/>
            <person name="Tateda K."/>
        </authorList>
    </citation>
    <scope>NUCLEOTIDE SEQUENCE [LARGE SCALE GENOMIC DNA]</scope>
    <source>
        <strain evidence="6">TUM19329</strain>
    </source>
</reference>
<dbReference type="CDD" id="cd00397">
    <property type="entry name" value="DNA_BRE_C"/>
    <property type="match status" value="1"/>
</dbReference>
<accession>A0A6F8T150</accession>
<dbReference type="AlphaFoldDB" id="A0A6F8T150"/>
<dbReference type="InterPro" id="IPR002104">
    <property type="entry name" value="Integrase_catalytic"/>
</dbReference>
<dbReference type="InterPro" id="IPR050090">
    <property type="entry name" value="Tyrosine_recombinase_XerCD"/>
</dbReference>
<dbReference type="PROSITE" id="PS51898">
    <property type="entry name" value="TYR_RECOMBINASE"/>
    <property type="match status" value="1"/>
</dbReference>
<sequence length="367" mass="41654">MRKHNTNNERIKRKYLVFLKQAKGQNEASIDAVAKAIARFETYNQYKDFKAFHFEQAIGFKKYLAGQKHHKTGKPLSLSTLNGAVRHLKTFVEWLSQETGYKSRIKYSDAQYFNLSEKDTRTATAKRQQSVATIEQIKHVLTVMPSNTLIEKRDRALIAFTLLTGARDSAIASMKLKHVDFNADTVYQDAREVNTKFSKTFITCFFPVGDDVRAIVFDWVTYLKNECLMGNDAPLFPKTKMSQGEDNDFKANGLTNEHWASAAAIRKIFKCAFVRAEMPSFNPHSFRNTLAVLGESLCQSAEEFKAWSQNLGHEGVLTTFYSYGKVQEARQADIFKQLKEPRINKVDAGGVAELAKALAREMASQRS</sequence>
<feature type="domain" description="Tyr recombinase" evidence="5">
    <location>
        <begin position="127"/>
        <end position="336"/>
    </location>
</feature>
<dbReference type="KEGG" id="lant:TUM19329_02580"/>
<gene>
    <name evidence="6" type="ORF">TUM19329_02580</name>
</gene>
<keyword evidence="4" id="KW-0233">DNA recombination</keyword>
<protein>
    <recommendedName>
        <fullName evidence="5">Tyr recombinase domain-containing protein</fullName>
    </recommendedName>
</protein>
<dbReference type="PANTHER" id="PTHR30349">
    <property type="entry name" value="PHAGE INTEGRASE-RELATED"/>
    <property type="match status" value="1"/>
</dbReference>
<keyword evidence="3" id="KW-0238">DNA-binding</keyword>
<dbReference type="RefSeq" id="WP_173235802.1">
    <property type="nucleotide sequence ID" value="NZ_AP022839.1"/>
</dbReference>
<evidence type="ECO:0000256" key="4">
    <source>
        <dbReference type="ARBA" id="ARBA00023172"/>
    </source>
</evidence>
<dbReference type="InterPro" id="IPR013762">
    <property type="entry name" value="Integrase-like_cat_sf"/>
</dbReference>
<dbReference type="GO" id="GO:0006310">
    <property type="term" value="P:DNA recombination"/>
    <property type="evidence" value="ECO:0007669"/>
    <property type="project" value="UniProtKB-KW"/>
</dbReference>
<dbReference type="Pfam" id="PF00589">
    <property type="entry name" value="Phage_integrase"/>
    <property type="match status" value="1"/>
</dbReference>
<dbReference type="PANTHER" id="PTHR30349:SF41">
    <property type="entry name" value="INTEGRASE_RECOMBINASE PROTEIN MJ0367-RELATED"/>
    <property type="match status" value="1"/>
</dbReference>
<evidence type="ECO:0000256" key="3">
    <source>
        <dbReference type="ARBA" id="ARBA00023125"/>
    </source>
</evidence>
<dbReference type="EMBL" id="AP022839">
    <property type="protein sequence ID" value="BCA93897.1"/>
    <property type="molecule type" value="Genomic_DNA"/>
</dbReference>
<evidence type="ECO:0000256" key="2">
    <source>
        <dbReference type="ARBA" id="ARBA00022908"/>
    </source>
</evidence>
<name>A0A6F8T150_9GAMM</name>
<evidence type="ECO:0000313" key="7">
    <source>
        <dbReference type="Proteomes" id="UP000502894"/>
    </source>
</evidence>
<organism evidence="6 7">
    <name type="scientific">Legionella antarctica</name>
    <dbReference type="NCBI Taxonomy" id="2708020"/>
    <lineage>
        <taxon>Bacteria</taxon>
        <taxon>Pseudomonadati</taxon>
        <taxon>Pseudomonadota</taxon>
        <taxon>Gammaproteobacteria</taxon>
        <taxon>Legionellales</taxon>
        <taxon>Legionellaceae</taxon>
        <taxon>Legionella</taxon>
    </lineage>
</organism>
<evidence type="ECO:0000259" key="5">
    <source>
        <dbReference type="PROSITE" id="PS51898"/>
    </source>
</evidence>
<dbReference type="Gene3D" id="1.10.443.10">
    <property type="entry name" value="Intergrase catalytic core"/>
    <property type="match status" value="1"/>
</dbReference>
<comment type="similarity">
    <text evidence="1">Belongs to the 'phage' integrase family.</text>
</comment>
<dbReference type="InterPro" id="IPR011010">
    <property type="entry name" value="DNA_brk_join_enz"/>
</dbReference>
<dbReference type="GO" id="GO:0015074">
    <property type="term" value="P:DNA integration"/>
    <property type="evidence" value="ECO:0007669"/>
    <property type="project" value="UniProtKB-KW"/>
</dbReference>
<keyword evidence="7" id="KW-1185">Reference proteome</keyword>
<dbReference type="GO" id="GO:0003677">
    <property type="term" value="F:DNA binding"/>
    <property type="evidence" value="ECO:0007669"/>
    <property type="project" value="UniProtKB-KW"/>
</dbReference>
<dbReference type="SUPFAM" id="SSF56349">
    <property type="entry name" value="DNA breaking-rejoining enzymes"/>
    <property type="match status" value="1"/>
</dbReference>
<keyword evidence="2" id="KW-0229">DNA integration</keyword>
<proteinExistence type="inferred from homology"/>
<evidence type="ECO:0000256" key="1">
    <source>
        <dbReference type="ARBA" id="ARBA00008857"/>
    </source>
</evidence>
<evidence type="ECO:0000313" key="6">
    <source>
        <dbReference type="EMBL" id="BCA93897.1"/>
    </source>
</evidence>
<dbReference type="Proteomes" id="UP000502894">
    <property type="component" value="Chromosome"/>
</dbReference>